<name>A0A915IY90_ROMCU</name>
<sequence length="88" mass="9926">MEGKAILALPSTTKRNESKIVPFIKEGAGVVTSRALVRYVVTEFGFTDLFGKNFAQRAYELIRISHPDHRQALEKAAFQRLKCMPSRS</sequence>
<evidence type="ECO:0000313" key="3">
    <source>
        <dbReference type="WBParaSite" id="nRc.2.0.1.t18798-RA"/>
    </source>
</evidence>
<dbReference type="Gene3D" id="3.40.1080.20">
    <property type="entry name" value="Acetyl-CoA hydrolase/transferase C-terminal domain"/>
    <property type="match status" value="1"/>
</dbReference>
<reference evidence="3" key="1">
    <citation type="submission" date="2022-11" db="UniProtKB">
        <authorList>
            <consortium name="WormBaseParasite"/>
        </authorList>
    </citation>
    <scope>IDENTIFICATION</scope>
</reference>
<evidence type="ECO:0000259" key="1">
    <source>
        <dbReference type="Pfam" id="PF13336"/>
    </source>
</evidence>
<evidence type="ECO:0000313" key="2">
    <source>
        <dbReference type="Proteomes" id="UP000887565"/>
    </source>
</evidence>
<dbReference type="InterPro" id="IPR037171">
    <property type="entry name" value="NagB/RpiA_transferase-like"/>
</dbReference>
<dbReference type="PANTHER" id="PTHR21432">
    <property type="entry name" value="ACETYL-COA HYDROLASE-RELATED"/>
    <property type="match status" value="1"/>
</dbReference>
<organism evidence="2 3">
    <name type="scientific">Romanomermis culicivorax</name>
    <name type="common">Nematode worm</name>
    <dbReference type="NCBI Taxonomy" id="13658"/>
    <lineage>
        <taxon>Eukaryota</taxon>
        <taxon>Metazoa</taxon>
        <taxon>Ecdysozoa</taxon>
        <taxon>Nematoda</taxon>
        <taxon>Enoplea</taxon>
        <taxon>Dorylaimia</taxon>
        <taxon>Mermithida</taxon>
        <taxon>Mermithoidea</taxon>
        <taxon>Mermithidae</taxon>
        <taxon>Romanomermis</taxon>
    </lineage>
</organism>
<dbReference type="InterPro" id="IPR026888">
    <property type="entry name" value="AcetylCoA_hyd_C"/>
</dbReference>
<dbReference type="GO" id="GO:0006083">
    <property type="term" value="P:acetate metabolic process"/>
    <property type="evidence" value="ECO:0007669"/>
    <property type="project" value="InterPro"/>
</dbReference>
<protein>
    <submittedName>
        <fullName evidence="3">Acetyl-CoA hydrolase/transferase C-terminal domain-containing protein</fullName>
    </submittedName>
</protein>
<feature type="domain" description="Acetyl-CoA hydrolase/transferase C-terminal" evidence="1">
    <location>
        <begin position="2"/>
        <end position="77"/>
    </location>
</feature>
<dbReference type="InterPro" id="IPR038460">
    <property type="entry name" value="AcetylCoA_hyd_C_sf"/>
</dbReference>
<dbReference type="InterPro" id="IPR046433">
    <property type="entry name" value="ActCoA_hydro"/>
</dbReference>
<dbReference type="GO" id="GO:0005739">
    <property type="term" value="C:mitochondrion"/>
    <property type="evidence" value="ECO:0007669"/>
    <property type="project" value="TreeGrafter"/>
</dbReference>
<dbReference type="OMA" id="RISHPDH"/>
<accession>A0A915IY90</accession>
<dbReference type="PANTHER" id="PTHR21432:SF20">
    <property type="entry name" value="ACETYL-COA HYDROLASE"/>
    <property type="match status" value="1"/>
</dbReference>
<keyword evidence="2" id="KW-1185">Reference proteome</keyword>
<dbReference type="Pfam" id="PF13336">
    <property type="entry name" value="AcetylCoA_hyd_C"/>
    <property type="match status" value="1"/>
</dbReference>
<dbReference type="WBParaSite" id="nRc.2.0.1.t18798-RA">
    <property type="protein sequence ID" value="nRc.2.0.1.t18798-RA"/>
    <property type="gene ID" value="nRc.2.0.1.g18798"/>
</dbReference>
<dbReference type="GO" id="GO:0008775">
    <property type="term" value="F:acetate CoA-transferase activity"/>
    <property type="evidence" value="ECO:0007669"/>
    <property type="project" value="InterPro"/>
</dbReference>
<dbReference type="AlphaFoldDB" id="A0A915IY90"/>
<dbReference type="SUPFAM" id="SSF100950">
    <property type="entry name" value="NagB/RpiA/CoA transferase-like"/>
    <property type="match status" value="1"/>
</dbReference>
<dbReference type="Proteomes" id="UP000887565">
    <property type="component" value="Unplaced"/>
</dbReference>
<proteinExistence type="predicted"/>